<organism evidence="1">
    <name type="scientific">Graphocephala atropunctata</name>
    <dbReference type="NCBI Taxonomy" id="36148"/>
    <lineage>
        <taxon>Eukaryota</taxon>
        <taxon>Metazoa</taxon>
        <taxon>Ecdysozoa</taxon>
        <taxon>Arthropoda</taxon>
        <taxon>Hexapoda</taxon>
        <taxon>Insecta</taxon>
        <taxon>Pterygota</taxon>
        <taxon>Neoptera</taxon>
        <taxon>Paraneoptera</taxon>
        <taxon>Hemiptera</taxon>
        <taxon>Auchenorrhyncha</taxon>
        <taxon>Membracoidea</taxon>
        <taxon>Cicadellidae</taxon>
        <taxon>Cicadellinae</taxon>
        <taxon>Cicadellini</taxon>
        <taxon>Graphocephala</taxon>
    </lineage>
</organism>
<sequence>MPKRKKTYTDSDSDSEPDQLVLTRRSLEEAVSLIYEDEATSNKEKKFGGKKVLRECHLASLKALNLCSAASIFTPESTTGKILGELRWSLLENDFPSAAKLLERLLQYGSTLLLPVIWKNAFAIFLNEYANSQGCLEDFLEMCADQRSSEEKKNLIKMLVTLPDNLESRKKSRQKTKKVEESNFVICDDNGDDFELE</sequence>
<reference evidence="1" key="1">
    <citation type="submission" date="2015-11" db="EMBL/GenBank/DDBJ databases">
        <title>De novo transcriptome assembly of four potential Pierce s Disease insect vectors from Arizona vineyards.</title>
        <authorList>
            <person name="Tassone E.E."/>
        </authorList>
    </citation>
    <scope>NUCLEOTIDE SEQUENCE</scope>
</reference>
<proteinExistence type="predicted"/>
<dbReference type="EMBL" id="GEBQ01019564">
    <property type="protein sequence ID" value="JAT20413.1"/>
    <property type="molecule type" value="Transcribed_RNA"/>
</dbReference>
<accession>A0A1B6L9P1</accession>
<gene>
    <name evidence="1" type="ORF">g.9706</name>
</gene>
<protein>
    <submittedName>
        <fullName evidence="1">Uncharacterized protein</fullName>
    </submittedName>
</protein>
<evidence type="ECO:0000313" key="1">
    <source>
        <dbReference type="EMBL" id="JAT20413.1"/>
    </source>
</evidence>
<name>A0A1B6L9P1_9HEMI</name>
<dbReference type="AlphaFoldDB" id="A0A1B6L9P1"/>